<feature type="transmembrane region" description="Helical" evidence="9">
    <location>
        <begin position="162"/>
        <end position="186"/>
    </location>
</feature>
<protein>
    <recommendedName>
        <fullName evidence="8">Riboflavin transporter</fullName>
    </recommendedName>
</protein>
<keyword evidence="11" id="KW-1185">Reference proteome</keyword>
<dbReference type="PANTHER" id="PTHR38438">
    <property type="entry name" value="RIBOFLAVIN TRANSPORTER RIBU"/>
    <property type="match status" value="1"/>
</dbReference>
<evidence type="ECO:0000256" key="8">
    <source>
        <dbReference type="PIRNR" id="PIRNR037778"/>
    </source>
</evidence>
<dbReference type="AlphaFoldDB" id="A0A0E3JQL0"/>
<comment type="subcellular location">
    <subcellularLocation>
        <location evidence="1">Cell membrane</location>
        <topology evidence="1">Multi-pass membrane protein</topology>
    </subcellularLocation>
</comment>
<dbReference type="RefSeq" id="WP_029159192.1">
    <property type="nucleotide sequence ID" value="NZ_CP009933.1"/>
</dbReference>
<organism evidence="10 11">
    <name type="scientific">Clostridium scatologenes</name>
    <dbReference type="NCBI Taxonomy" id="1548"/>
    <lineage>
        <taxon>Bacteria</taxon>
        <taxon>Bacillati</taxon>
        <taxon>Bacillota</taxon>
        <taxon>Clostridia</taxon>
        <taxon>Eubacteriales</taxon>
        <taxon>Clostridiaceae</taxon>
        <taxon>Clostridium</taxon>
    </lineage>
</organism>
<evidence type="ECO:0000256" key="4">
    <source>
        <dbReference type="ARBA" id="ARBA00022475"/>
    </source>
</evidence>
<dbReference type="Proteomes" id="UP000033115">
    <property type="component" value="Chromosome"/>
</dbReference>
<reference evidence="10 11" key="1">
    <citation type="journal article" date="2015" name="J. Biotechnol.">
        <title>Complete genome sequence of a malodorant-producing acetogen, Clostridium scatologenes ATCC 25775(T).</title>
        <authorList>
            <person name="Zhu Z."/>
            <person name="Guo T."/>
            <person name="Zheng H."/>
            <person name="Song T."/>
            <person name="Ouyang P."/>
            <person name="Xie J."/>
        </authorList>
    </citation>
    <scope>NUCLEOTIDE SEQUENCE [LARGE SCALE GENOMIC DNA]</scope>
    <source>
        <strain evidence="10 11">ATCC 25775</strain>
    </source>
</reference>
<name>A0A0E3JQL0_CLOSL</name>
<accession>A0A0E3JQL0</accession>
<dbReference type="GO" id="GO:0032217">
    <property type="term" value="F:riboflavin transmembrane transporter activity"/>
    <property type="evidence" value="ECO:0007669"/>
    <property type="project" value="UniProtKB-UniRule"/>
</dbReference>
<dbReference type="Pfam" id="PF12822">
    <property type="entry name" value="ECF_trnsprt"/>
    <property type="match status" value="1"/>
</dbReference>
<comment type="similarity">
    <text evidence="2 8">Belongs to the prokaryotic riboflavin transporter (P-RFT) (TC 2.A.87) family.</text>
</comment>
<evidence type="ECO:0000256" key="5">
    <source>
        <dbReference type="ARBA" id="ARBA00022692"/>
    </source>
</evidence>
<dbReference type="PIRSF" id="PIRSF037778">
    <property type="entry name" value="UCP037778_transp_RibU"/>
    <property type="match status" value="1"/>
</dbReference>
<dbReference type="EMBL" id="CP009933">
    <property type="protein sequence ID" value="AKA71017.1"/>
    <property type="molecule type" value="Genomic_DNA"/>
</dbReference>
<feature type="transmembrane region" description="Helical" evidence="9">
    <location>
        <begin position="69"/>
        <end position="96"/>
    </location>
</feature>
<dbReference type="PANTHER" id="PTHR38438:SF1">
    <property type="entry name" value="RIBOFLAVIN TRANSPORTER RIBU"/>
    <property type="match status" value="1"/>
</dbReference>
<evidence type="ECO:0000256" key="9">
    <source>
        <dbReference type="SAM" id="Phobius"/>
    </source>
</evidence>
<evidence type="ECO:0000313" key="10">
    <source>
        <dbReference type="EMBL" id="AKA71017.1"/>
    </source>
</evidence>
<keyword evidence="7 8" id="KW-0472">Membrane</keyword>
<evidence type="ECO:0000256" key="2">
    <source>
        <dbReference type="ARBA" id="ARBA00005540"/>
    </source>
</evidence>
<feature type="transmembrane region" description="Helical" evidence="9">
    <location>
        <begin position="108"/>
        <end position="130"/>
    </location>
</feature>
<gene>
    <name evidence="10" type="ORF">CSCA_3892</name>
</gene>
<dbReference type="Gene3D" id="1.10.1760.20">
    <property type="match status" value="1"/>
</dbReference>
<evidence type="ECO:0000256" key="3">
    <source>
        <dbReference type="ARBA" id="ARBA00022448"/>
    </source>
</evidence>
<dbReference type="GO" id="GO:0005886">
    <property type="term" value="C:plasma membrane"/>
    <property type="evidence" value="ECO:0007669"/>
    <property type="project" value="UniProtKB-SubCell"/>
</dbReference>
<dbReference type="STRING" id="1548.CSCA_3892"/>
<dbReference type="InterPro" id="IPR024529">
    <property type="entry name" value="ECF_trnsprt_substrate-spec"/>
</dbReference>
<keyword evidence="4 8" id="KW-1003">Cell membrane</keyword>
<dbReference type="InterPro" id="IPR025720">
    <property type="entry name" value="RibU"/>
</dbReference>
<dbReference type="HOGENOM" id="CLU_086673_1_0_9"/>
<evidence type="ECO:0000313" key="11">
    <source>
        <dbReference type="Proteomes" id="UP000033115"/>
    </source>
</evidence>
<comment type="function">
    <text evidence="8">Probably a riboflavin-binding protein that interacts with the energy-coupling factor (ECF) ABC-transporter complex.</text>
</comment>
<proteinExistence type="inferred from homology"/>
<evidence type="ECO:0000256" key="6">
    <source>
        <dbReference type="ARBA" id="ARBA00022989"/>
    </source>
</evidence>
<keyword evidence="3 8" id="KW-0813">Transport</keyword>
<dbReference type="KEGG" id="csq:CSCA_3892"/>
<sequence length="207" mass="22514">MKNEKLNRLVKVSLLGVIGFILMFIEIATPLFPSFLKIDISDLPALVGAFALGPVAGISIEFLKNLLHGLFVGGTAFIGELANFAVGSILVVVAGYIYNKNKSRRTAIFGLAIGTVAMSLVASVLNYFILLPLYEAVLHFPISAIVAMGNKINPNIKDLNSFVVLAIMPFNLIKGVILSCLTFVMYKSVSPILHQEKSNRREFAKNN</sequence>
<evidence type="ECO:0000256" key="1">
    <source>
        <dbReference type="ARBA" id="ARBA00004651"/>
    </source>
</evidence>
<keyword evidence="5 9" id="KW-0812">Transmembrane</keyword>
<evidence type="ECO:0000256" key="7">
    <source>
        <dbReference type="ARBA" id="ARBA00023136"/>
    </source>
</evidence>
<keyword evidence="6 9" id="KW-1133">Transmembrane helix</keyword>
<feature type="transmembrane region" description="Helical" evidence="9">
    <location>
        <begin position="12"/>
        <end position="36"/>
    </location>
</feature>